<dbReference type="PANTHER" id="PTHR12697">
    <property type="entry name" value="PBS LYASE HEAT-LIKE PROTEIN"/>
    <property type="match status" value="1"/>
</dbReference>
<dbReference type="RefSeq" id="WP_062484663.1">
    <property type="nucleotide sequence ID" value="NZ_LN885086.1"/>
</dbReference>
<dbReference type="InterPro" id="IPR016024">
    <property type="entry name" value="ARM-type_fold"/>
</dbReference>
<evidence type="ECO:0008006" key="3">
    <source>
        <dbReference type="Google" id="ProtNLM"/>
    </source>
</evidence>
<organism evidence="1 2">
    <name type="scientific">Candidatus Nitrospira inopinata</name>
    <dbReference type="NCBI Taxonomy" id="1715989"/>
    <lineage>
        <taxon>Bacteria</taxon>
        <taxon>Pseudomonadati</taxon>
        <taxon>Nitrospirota</taxon>
        <taxon>Nitrospiria</taxon>
        <taxon>Nitrospirales</taxon>
        <taxon>Nitrospiraceae</taxon>
        <taxon>Nitrospira</taxon>
    </lineage>
</organism>
<dbReference type="EMBL" id="LN885086">
    <property type="protein sequence ID" value="CUQ66683.1"/>
    <property type="molecule type" value="Genomic_DNA"/>
</dbReference>
<evidence type="ECO:0000313" key="2">
    <source>
        <dbReference type="Proteomes" id="UP000066284"/>
    </source>
</evidence>
<dbReference type="PANTHER" id="PTHR12697:SF5">
    <property type="entry name" value="DEOXYHYPUSINE HYDROXYLASE"/>
    <property type="match status" value="1"/>
</dbReference>
<dbReference type="Gene3D" id="1.25.10.10">
    <property type="entry name" value="Leucine-rich Repeat Variant"/>
    <property type="match status" value="3"/>
</dbReference>
<sequence>MVTARGEGHRRPSDKKEAVRHPSSSWLRLFTLLWLTAVAPAAVATPSTIESTAKELYKAGDYAAVTALYQTQPPGTELPKEFLRLSLMSYVRLGRPSDALPIYDRLVGPGRPHDVSLLRPLALAVVTGHVRDRKEPVRVAAYTALAELGLPETEPILEDGLLDSSIAVRARAVEAMGKAGLARRSRAPRRALADPAPTVRIAAINALGEAKAEDVIPKLLEISRKEDGPESIFAYAALYRMGRTDKLSDISGAATLPDPDLRMAAIGALGRLKHHSSLAILSRAVYDPLPAVRAFAAGALGEFGSPEGVAPLLHAIGDESAMVRGIAAASLGKAGVQDNRPVLQALTRDASWQVRAGAVEGLLRLGDASAIPLAIDLARHADPSVRGAVAQALSLTSDKRAIEALETLLQDRQPFPRLMAAKALGNVSTAPLPALLKALRDADDTVRIAAATSILRQLDQKPPRGRR</sequence>
<dbReference type="AlphaFoldDB" id="A0A0S4KW81"/>
<dbReference type="SUPFAM" id="SSF48371">
    <property type="entry name" value="ARM repeat"/>
    <property type="match status" value="2"/>
</dbReference>
<accession>A0A0S4KW81</accession>
<dbReference type="InterPro" id="IPR011030">
    <property type="entry name" value="Lipovitellin_superhlx_dom"/>
</dbReference>
<dbReference type="Pfam" id="PF03130">
    <property type="entry name" value="HEAT_PBS"/>
    <property type="match status" value="1"/>
</dbReference>
<keyword evidence="2" id="KW-1185">Reference proteome</keyword>
<reference evidence="2" key="1">
    <citation type="submission" date="2015-09" db="EMBL/GenBank/DDBJ databases">
        <authorList>
            <person name="Daims H."/>
        </authorList>
    </citation>
    <scope>NUCLEOTIDE SEQUENCE [LARGE SCALE GENOMIC DNA]</scope>
</reference>
<evidence type="ECO:0000313" key="1">
    <source>
        <dbReference type="EMBL" id="CUQ66683.1"/>
    </source>
</evidence>
<gene>
    <name evidence="1" type="ORF">NITINOP_1708</name>
</gene>
<dbReference type="SMART" id="SM00567">
    <property type="entry name" value="EZ_HEAT"/>
    <property type="match status" value="8"/>
</dbReference>
<dbReference type="Pfam" id="PF13646">
    <property type="entry name" value="HEAT_2"/>
    <property type="match status" value="2"/>
</dbReference>
<dbReference type="KEGG" id="nio:NITINOP_1708"/>
<proteinExistence type="predicted"/>
<dbReference type="STRING" id="1715989.NITINOP_1708"/>
<name>A0A0S4KW81_9BACT</name>
<protein>
    <recommendedName>
        <fullName evidence="3">HEAT repeat domain-containing protein</fullName>
    </recommendedName>
</protein>
<dbReference type="InterPro" id="IPR004155">
    <property type="entry name" value="PBS_lyase_HEAT"/>
</dbReference>
<dbReference type="Proteomes" id="UP000066284">
    <property type="component" value="Chromosome 1"/>
</dbReference>
<dbReference type="InterPro" id="IPR011989">
    <property type="entry name" value="ARM-like"/>
</dbReference>
<dbReference type="SUPFAM" id="SSF48431">
    <property type="entry name" value="Lipovitellin-phosvitin complex, superhelical domain"/>
    <property type="match status" value="1"/>
</dbReference>
<dbReference type="GO" id="GO:0016491">
    <property type="term" value="F:oxidoreductase activity"/>
    <property type="evidence" value="ECO:0007669"/>
    <property type="project" value="TreeGrafter"/>
</dbReference>